<reference evidence="2" key="1">
    <citation type="journal article" date="2020" name="Stud. Mycol.">
        <title>101 Dothideomycetes genomes: a test case for predicting lifestyles and emergence of pathogens.</title>
        <authorList>
            <person name="Haridas S."/>
            <person name="Albert R."/>
            <person name="Binder M."/>
            <person name="Bloem J."/>
            <person name="Labutti K."/>
            <person name="Salamov A."/>
            <person name="Andreopoulos B."/>
            <person name="Baker S."/>
            <person name="Barry K."/>
            <person name="Bills G."/>
            <person name="Bluhm B."/>
            <person name="Cannon C."/>
            <person name="Castanera R."/>
            <person name="Culley D."/>
            <person name="Daum C."/>
            <person name="Ezra D."/>
            <person name="Gonzalez J."/>
            <person name="Henrissat B."/>
            <person name="Kuo A."/>
            <person name="Liang C."/>
            <person name="Lipzen A."/>
            <person name="Lutzoni F."/>
            <person name="Magnuson J."/>
            <person name="Mondo S."/>
            <person name="Nolan M."/>
            <person name="Ohm R."/>
            <person name="Pangilinan J."/>
            <person name="Park H.-J."/>
            <person name="Ramirez L."/>
            <person name="Alfaro M."/>
            <person name="Sun H."/>
            <person name="Tritt A."/>
            <person name="Yoshinaga Y."/>
            <person name="Zwiers L.-H."/>
            <person name="Turgeon B."/>
            <person name="Goodwin S."/>
            <person name="Spatafora J."/>
            <person name="Crous P."/>
            <person name="Grigoriev I."/>
        </authorList>
    </citation>
    <scope>NUCLEOTIDE SEQUENCE</scope>
    <source>
        <strain evidence="2">CBS 123094</strain>
    </source>
</reference>
<evidence type="ECO:0000256" key="1">
    <source>
        <dbReference type="SAM" id="MobiDB-lite"/>
    </source>
</evidence>
<evidence type="ECO:0000313" key="3">
    <source>
        <dbReference type="Proteomes" id="UP000799779"/>
    </source>
</evidence>
<feature type="compositionally biased region" description="Polar residues" evidence="1">
    <location>
        <begin position="304"/>
        <end position="320"/>
    </location>
</feature>
<dbReference type="AlphaFoldDB" id="A0A6A5WLD1"/>
<dbReference type="Proteomes" id="UP000799779">
    <property type="component" value="Unassembled WGS sequence"/>
</dbReference>
<dbReference type="EMBL" id="ML977592">
    <property type="protein sequence ID" value="KAF1999895.1"/>
    <property type="molecule type" value="Genomic_DNA"/>
</dbReference>
<protein>
    <submittedName>
        <fullName evidence="2">Uncharacterized protein</fullName>
    </submittedName>
</protein>
<name>A0A6A5WLD1_9PLEO</name>
<feature type="region of interest" description="Disordered" evidence="1">
    <location>
        <begin position="287"/>
        <end position="357"/>
    </location>
</feature>
<dbReference type="OrthoDB" id="10659557at2759"/>
<accession>A0A6A5WLD1</accession>
<proteinExistence type="predicted"/>
<feature type="region of interest" description="Disordered" evidence="1">
    <location>
        <begin position="167"/>
        <end position="219"/>
    </location>
</feature>
<evidence type="ECO:0000313" key="2">
    <source>
        <dbReference type="EMBL" id="KAF1999895.1"/>
    </source>
</evidence>
<organism evidence="2 3">
    <name type="scientific">Amniculicola lignicola CBS 123094</name>
    <dbReference type="NCBI Taxonomy" id="1392246"/>
    <lineage>
        <taxon>Eukaryota</taxon>
        <taxon>Fungi</taxon>
        <taxon>Dikarya</taxon>
        <taxon>Ascomycota</taxon>
        <taxon>Pezizomycotina</taxon>
        <taxon>Dothideomycetes</taxon>
        <taxon>Pleosporomycetidae</taxon>
        <taxon>Pleosporales</taxon>
        <taxon>Amniculicolaceae</taxon>
        <taxon>Amniculicola</taxon>
    </lineage>
</organism>
<feature type="compositionally biased region" description="Basic and acidic residues" evidence="1">
    <location>
        <begin position="38"/>
        <end position="50"/>
    </location>
</feature>
<keyword evidence="3" id="KW-1185">Reference proteome</keyword>
<feature type="compositionally biased region" description="Polar residues" evidence="1">
    <location>
        <begin position="201"/>
        <end position="214"/>
    </location>
</feature>
<feature type="compositionally biased region" description="Polar residues" evidence="1">
    <location>
        <begin position="20"/>
        <end position="31"/>
    </location>
</feature>
<feature type="region of interest" description="Disordered" evidence="1">
    <location>
        <begin position="1"/>
        <end position="68"/>
    </location>
</feature>
<sequence length="516" mass="57311">MEDFEPYDDTMQGIDGPSSHEPSGNSGQQLHQGPAAAEEQHTNWRDDEARTQLMAESQQHIDALEADERRDRSVLNQTRADIDEWRPKFDRSLLDGRKFFKKDDDLLGSHEKLAMQISDHADQFETRFQQMSLRVEQADKAAGDWHLLGQRRRREALPLSAVYHYEDSDAEDDSGRPSQEAPKNSAAVTLDANQHDRQSTMDHAQQVGPSQPNQKPRGDKASARLLSLLGYDDSEDEDHFSNFEFGEDELMSSPMAASTSFRPNPPLLQQRDAFRGEQTIATELSSSLWGPSFPRSRATGSGGDLTSQGTALGTNPNKISRVSVPGEANERQAENLISGRSSSSGGPAPFMNDDPTMHLDLEMDAAPDQKPKGPGRQKKLEKVRPLPVVVRDSADQDWVNLNGLSDIARRTIEKDNNAMAKGKNSWQAYARMTNRGLGDSNCIQCDVISHQPGKCTLDDKDTACERCVASQRPCSKLISHGGILTAAYLPIGQSEDGWEHIRTWAEGTAKKRKHRD</sequence>
<gene>
    <name evidence="2" type="ORF">P154DRAFT_535138</name>
</gene>